<keyword evidence="2" id="KW-1185">Reference proteome</keyword>
<dbReference type="AlphaFoldDB" id="A0A8S1B3R9"/>
<evidence type="ECO:0000313" key="1">
    <source>
        <dbReference type="EMBL" id="CAB3252561.1"/>
    </source>
</evidence>
<gene>
    <name evidence="1" type="ORF">APLA_LOCUS13594</name>
</gene>
<organism evidence="1 2">
    <name type="scientific">Arctia plantaginis</name>
    <name type="common">Wood tiger moth</name>
    <name type="synonym">Phalaena plantaginis</name>
    <dbReference type="NCBI Taxonomy" id="874455"/>
    <lineage>
        <taxon>Eukaryota</taxon>
        <taxon>Metazoa</taxon>
        <taxon>Ecdysozoa</taxon>
        <taxon>Arthropoda</taxon>
        <taxon>Hexapoda</taxon>
        <taxon>Insecta</taxon>
        <taxon>Pterygota</taxon>
        <taxon>Neoptera</taxon>
        <taxon>Endopterygota</taxon>
        <taxon>Lepidoptera</taxon>
        <taxon>Glossata</taxon>
        <taxon>Ditrysia</taxon>
        <taxon>Noctuoidea</taxon>
        <taxon>Erebidae</taxon>
        <taxon>Arctiinae</taxon>
        <taxon>Arctia</taxon>
    </lineage>
</organism>
<dbReference type="EMBL" id="CADEBC010000556">
    <property type="protein sequence ID" value="CAB3252561.1"/>
    <property type="molecule type" value="Genomic_DNA"/>
</dbReference>
<reference evidence="1 2" key="1">
    <citation type="submission" date="2020-04" db="EMBL/GenBank/DDBJ databases">
        <authorList>
            <person name="Wallbank WR R."/>
            <person name="Pardo Diaz C."/>
            <person name="Kozak K."/>
            <person name="Martin S."/>
            <person name="Jiggins C."/>
            <person name="Moest M."/>
            <person name="Warren A I."/>
            <person name="Byers J.R.P. K."/>
            <person name="Montejo-Kovacevich G."/>
            <person name="Yen C E."/>
        </authorList>
    </citation>
    <scope>NUCLEOTIDE SEQUENCE [LARGE SCALE GENOMIC DNA]</scope>
</reference>
<name>A0A8S1B3R9_ARCPL</name>
<comment type="caution">
    <text evidence="1">The sequence shown here is derived from an EMBL/GenBank/DDBJ whole genome shotgun (WGS) entry which is preliminary data.</text>
</comment>
<proteinExistence type="predicted"/>
<protein>
    <submittedName>
        <fullName evidence="1">Uncharacterized protein</fullName>
    </submittedName>
</protein>
<sequence>MQAQPMSQDMKCLFVAKQQRAASGWRATLVVRAPFVLRAHPMHASVAARAGWSKLSASILSSTFNFFLNANHDPAATK</sequence>
<evidence type="ECO:0000313" key="2">
    <source>
        <dbReference type="Proteomes" id="UP000494106"/>
    </source>
</evidence>
<dbReference type="Proteomes" id="UP000494106">
    <property type="component" value="Unassembled WGS sequence"/>
</dbReference>
<accession>A0A8S1B3R9</accession>